<protein>
    <submittedName>
        <fullName evidence="1">Uncharacterized protein</fullName>
    </submittedName>
</protein>
<sequence>MTSVPGSWCREYFHKGDKKFKNDKYHLEHRCRGCVARLVGEIAEQDEGEVASGVREYVRSQTDLVKEALTQVPPVCGKLERMLPHLAKCTAVTPEVRALAKASQKKENNDGSVPRLSRNQQVARAAVLQLPLPPAIPQTRSRSNLAAPQSPTTILDAQMAFAALNISGTPQPAESRIEAPTRFDGTMWDPSRQQEFAEDLCKLFIACNISWNSAGNPELFLFFSKYVPEAKIPDRRVLSGRVLDALAAQAETSMKSKVLGKLATGQCDGYKSSARAAIVTMSITVEALLYMIAAHDISP</sequence>
<dbReference type="EMBL" id="JACAZI010000015">
    <property type="protein sequence ID" value="KAF7344301.1"/>
    <property type="molecule type" value="Genomic_DNA"/>
</dbReference>
<comment type="caution">
    <text evidence="1">The sequence shown here is derived from an EMBL/GenBank/DDBJ whole genome shotgun (WGS) entry which is preliminary data.</text>
</comment>
<evidence type="ECO:0000313" key="1">
    <source>
        <dbReference type="EMBL" id="KAF7344301.1"/>
    </source>
</evidence>
<evidence type="ECO:0000313" key="2">
    <source>
        <dbReference type="Proteomes" id="UP000620124"/>
    </source>
</evidence>
<dbReference type="Proteomes" id="UP000620124">
    <property type="component" value="Unassembled WGS sequence"/>
</dbReference>
<name>A0A8H6XPW0_9AGAR</name>
<dbReference type="OrthoDB" id="3257713at2759"/>
<proteinExistence type="predicted"/>
<reference evidence="1" key="1">
    <citation type="submission" date="2020-05" db="EMBL/GenBank/DDBJ databases">
        <title>Mycena genomes resolve the evolution of fungal bioluminescence.</title>
        <authorList>
            <person name="Tsai I.J."/>
        </authorList>
    </citation>
    <scope>NUCLEOTIDE SEQUENCE</scope>
    <source>
        <strain evidence="1">CCC161011</strain>
    </source>
</reference>
<organism evidence="1 2">
    <name type="scientific">Mycena venus</name>
    <dbReference type="NCBI Taxonomy" id="2733690"/>
    <lineage>
        <taxon>Eukaryota</taxon>
        <taxon>Fungi</taxon>
        <taxon>Dikarya</taxon>
        <taxon>Basidiomycota</taxon>
        <taxon>Agaricomycotina</taxon>
        <taxon>Agaricomycetes</taxon>
        <taxon>Agaricomycetidae</taxon>
        <taxon>Agaricales</taxon>
        <taxon>Marasmiineae</taxon>
        <taxon>Mycenaceae</taxon>
        <taxon>Mycena</taxon>
    </lineage>
</organism>
<keyword evidence="2" id="KW-1185">Reference proteome</keyword>
<dbReference type="AlphaFoldDB" id="A0A8H6XPW0"/>
<accession>A0A8H6XPW0</accession>
<gene>
    <name evidence="1" type="ORF">MVEN_01721700</name>
</gene>